<sequence length="190" mass="21714">MKKKDLTEVRARLEQFADWTNTTAPETILDKDGAPTDELLDYSRKEEMSLDWLFAGDVKPLALAHREKHWAMSPWVVRQRVELMASIAGIEPVAIETEDGEVLVTDELLEFCREAGADFEWLTLGKPEKLVEAMRRSKRDDERALRVARGLSRTELNALTATLRIALSDNLDIEQVMQTYRQAVEEQRAA</sequence>
<protein>
    <submittedName>
        <fullName evidence="1">Uncharacterized protein</fullName>
    </submittedName>
</protein>
<dbReference type="AlphaFoldDB" id="A0A5J5GFW4"/>
<keyword evidence="2" id="KW-1185">Reference proteome</keyword>
<evidence type="ECO:0000313" key="2">
    <source>
        <dbReference type="Proteomes" id="UP000326554"/>
    </source>
</evidence>
<accession>A0A5J5GFW4</accession>
<proteinExistence type="predicted"/>
<gene>
    <name evidence="1" type="ORF">F3S47_12735</name>
</gene>
<reference evidence="1 2" key="1">
    <citation type="submission" date="2019-09" db="EMBL/GenBank/DDBJ databases">
        <authorList>
            <person name="Park J.-S."/>
            <person name="Choi H.-J."/>
        </authorList>
    </citation>
    <scope>NUCLEOTIDE SEQUENCE [LARGE SCALE GENOMIC DNA]</scope>
    <source>
        <strain evidence="1 2">176SS1-4</strain>
    </source>
</reference>
<name>A0A5J5GFW4_9RHOB</name>
<dbReference type="EMBL" id="VYQE01000004">
    <property type="protein sequence ID" value="KAA9006652.1"/>
    <property type="molecule type" value="Genomic_DNA"/>
</dbReference>
<evidence type="ECO:0000313" key="1">
    <source>
        <dbReference type="EMBL" id="KAA9006652.1"/>
    </source>
</evidence>
<comment type="caution">
    <text evidence="1">The sequence shown here is derived from an EMBL/GenBank/DDBJ whole genome shotgun (WGS) entry which is preliminary data.</text>
</comment>
<dbReference type="RefSeq" id="WP_150445670.1">
    <property type="nucleotide sequence ID" value="NZ_VYQE01000004.1"/>
</dbReference>
<dbReference type="Proteomes" id="UP000326554">
    <property type="component" value="Unassembled WGS sequence"/>
</dbReference>
<organism evidence="1 2">
    <name type="scientific">Histidinibacterium aquaticum</name>
    <dbReference type="NCBI Taxonomy" id="2613962"/>
    <lineage>
        <taxon>Bacteria</taxon>
        <taxon>Pseudomonadati</taxon>
        <taxon>Pseudomonadota</taxon>
        <taxon>Alphaproteobacteria</taxon>
        <taxon>Rhodobacterales</taxon>
        <taxon>Paracoccaceae</taxon>
        <taxon>Histidinibacterium</taxon>
    </lineage>
</organism>